<dbReference type="EMBL" id="JAGUCN010000002">
    <property type="protein sequence ID" value="MBS2210401.1"/>
    <property type="molecule type" value="Genomic_DNA"/>
</dbReference>
<evidence type="ECO:0008006" key="3">
    <source>
        <dbReference type="Google" id="ProtNLM"/>
    </source>
</evidence>
<organism evidence="1 2">
    <name type="scientific">Carboxylicivirga mesophila</name>
    <dbReference type="NCBI Taxonomy" id="1166478"/>
    <lineage>
        <taxon>Bacteria</taxon>
        <taxon>Pseudomonadati</taxon>
        <taxon>Bacteroidota</taxon>
        <taxon>Bacteroidia</taxon>
        <taxon>Marinilabiliales</taxon>
        <taxon>Marinilabiliaceae</taxon>
        <taxon>Carboxylicivirga</taxon>
    </lineage>
</organism>
<comment type="caution">
    <text evidence="1">The sequence shown here is derived from an EMBL/GenBank/DDBJ whole genome shotgun (WGS) entry which is preliminary data.</text>
</comment>
<dbReference type="Proteomes" id="UP000721861">
    <property type="component" value="Unassembled WGS sequence"/>
</dbReference>
<gene>
    <name evidence="1" type="ORF">KEM09_03265</name>
</gene>
<protein>
    <recommendedName>
        <fullName evidence="3">Lipoprotein</fullName>
    </recommendedName>
</protein>
<dbReference type="PROSITE" id="PS51257">
    <property type="entry name" value="PROKAR_LIPOPROTEIN"/>
    <property type="match status" value="1"/>
</dbReference>
<evidence type="ECO:0000313" key="2">
    <source>
        <dbReference type="Proteomes" id="UP000721861"/>
    </source>
</evidence>
<name>A0ABS5K622_9BACT</name>
<sequence>MQKLVLMALVVLSAACQTKTKTNNAEKNEATTKAMAVEQLLANAETMIDTEITIQGHVTHTCKHSGKRCFIVGENPELSIRIEAGGQIQGFNRELTGNTIAVRGVLKERRLSEEYIAQWEEKVKLKEDKEDGTAETCAAEMSNISNMRQWMEANNKNYYSIFYVNGVSYEVVD</sequence>
<keyword evidence="2" id="KW-1185">Reference proteome</keyword>
<reference evidence="1 2" key="1">
    <citation type="journal article" date="2014" name="Int. J. Syst. Evol. Microbiol.">
        <title>Carboxylicivirga gen. nov. in the family Marinilabiliaceae with two novel species, Carboxylicivirga mesophila sp. nov. and Carboxylicivirga taeanensis sp. nov., and reclassification of Cytophaga fermentans as Saccharicrinis fermentans gen. nov., comb. nov.</title>
        <authorList>
            <person name="Yang S.H."/>
            <person name="Seo H.S."/>
            <person name="Woo J.H."/>
            <person name="Oh H.M."/>
            <person name="Jang H."/>
            <person name="Lee J.H."/>
            <person name="Kim S.J."/>
            <person name="Kwon K.K."/>
        </authorList>
    </citation>
    <scope>NUCLEOTIDE SEQUENCE [LARGE SCALE GENOMIC DNA]</scope>
    <source>
        <strain evidence="1 2">JCM 18290</strain>
    </source>
</reference>
<evidence type="ECO:0000313" key="1">
    <source>
        <dbReference type="EMBL" id="MBS2210401.1"/>
    </source>
</evidence>
<dbReference type="RefSeq" id="WP_212225478.1">
    <property type="nucleotide sequence ID" value="NZ_JAGUCN010000002.1"/>
</dbReference>
<proteinExistence type="predicted"/>
<accession>A0ABS5K622</accession>